<dbReference type="InterPro" id="IPR024403">
    <property type="entry name" value="DHOase_cat"/>
</dbReference>
<dbReference type="UniPathway" id="UPA00070">
    <property type="reaction ID" value="UER00117"/>
</dbReference>
<dbReference type="GO" id="GO:0004038">
    <property type="term" value="F:allantoinase activity"/>
    <property type="evidence" value="ECO:0007669"/>
    <property type="project" value="TreeGrafter"/>
</dbReference>
<dbReference type="CDD" id="cd01317">
    <property type="entry name" value="DHOase_IIa"/>
    <property type="match status" value="1"/>
</dbReference>
<keyword evidence="4 6" id="KW-0378">Hydrolase</keyword>
<dbReference type="NCBIfam" id="NF006837">
    <property type="entry name" value="PRK09357.1-2"/>
    <property type="match status" value="1"/>
</dbReference>
<dbReference type="InterPro" id="IPR050138">
    <property type="entry name" value="DHOase/Allantoinase_Hydrolase"/>
</dbReference>
<protein>
    <recommendedName>
        <fullName evidence="6">Dihydroorotase</fullName>
        <shortName evidence="6">DHOase</shortName>
        <ecNumber evidence="6">3.5.2.3</ecNumber>
    </recommendedName>
</protein>
<dbReference type="InterPro" id="IPR004722">
    <property type="entry name" value="DHOase"/>
</dbReference>
<dbReference type="NCBIfam" id="TIGR00857">
    <property type="entry name" value="pyrC_multi"/>
    <property type="match status" value="1"/>
</dbReference>
<dbReference type="GO" id="GO:0005737">
    <property type="term" value="C:cytoplasm"/>
    <property type="evidence" value="ECO:0007669"/>
    <property type="project" value="TreeGrafter"/>
</dbReference>
<evidence type="ECO:0000256" key="5">
    <source>
        <dbReference type="ARBA" id="ARBA00022975"/>
    </source>
</evidence>
<feature type="binding site" evidence="6">
    <location>
        <begin position="57"/>
        <end position="59"/>
    </location>
    <ligand>
        <name>substrate</name>
    </ligand>
</feature>
<proteinExistence type="inferred from homology"/>
<keyword evidence="6" id="KW-0862">Zinc</keyword>
<dbReference type="HAMAP" id="MF_00220_B">
    <property type="entry name" value="PyrC_classI_B"/>
    <property type="match status" value="1"/>
</dbReference>
<dbReference type="Proteomes" id="UP000188184">
    <property type="component" value="Chromosome"/>
</dbReference>
<dbReference type="KEGG" id="pmar:B0X71_12270"/>
<dbReference type="RefSeq" id="WP_077589681.1">
    <property type="nucleotide sequence ID" value="NZ_CP019640.1"/>
</dbReference>
<dbReference type="OrthoDB" id="9765462at2"/>
<dbReference type="EMBL" id="CP019640">
    <property type="protein sequence ID" value="AQQ53783.1"/>
    <property type="molecule type" value="Genomic_DNA"/>
</dbReference>
<evidence type="ECO:0000256" key="1">
    <source>
        <dbReference type="ARBA" id="ARBA00002368"/>
    </source>
</evidence>
<feature type="binding site" evidence="6">
    <location>
        <position position="89"/>
    </location>
    <ligand>
        <name>substrate</name>
    </ligand>
</feature>
<feature type="active site" evidence="6">
    <location>
        <position position="300"/>
    </location>
</feature>
<dbReference type="AlphaFoldDB" id="A0A1Q2L038"/>
<evidence type="ECO:0000256" key="2">
    <source>
        <dbReference type="ARBA" id="ARBA00010286"/>
    </source>
</evidence>
<feature type="binding site" evidence="6">
    <location>
        <position position="227"/>
    </location>
    <ligand>
        <name>Zn(2+)</name>
        <dbReference type="ChEBI" id="CHEBI:29105"/>
        <label>2</label>
    </ligand>
</feature>
<dbReference type="Gene3D" id="3.20.20.140">
    <property type="entry name" value="Metal-dependent hydrolases"/>
    <property type="match status" value="1"/>
</dbReference>
<comment type="cofactor">
    <cofactor evidence="6">
        <name>Zn(2+)</name>
        <dbReference type="ChEBI" id="CHEBI:29105"/>
    </cofactor>
    <text evidence="6">Binds 2 Zn(2+) ions per subunit.</text>
</comment>
<keyword evidence="9" id="KW-1185">Reference proteome</keyword>
<feature type="binding site" evidence="6">
    <location>
        <position position="147"/>
    </location>
    <ligand>
        <name>Zn(2+)</name>
        <dbReference type="ChEBI" id="CHEBI:29105"/>
        <label>1</label>
    </ligand>
</feature>
<feature type="binding site" evidence="6">
    <location>
        <position position="174"/>
    </location>
    <ligand>
        <name>Zn(2+)</name>
        <dbReference type="ChEBI" id="CHEBI:29105"/>
        <label>2</label>
    </ligand>
</feature>
<dbReference type="PANTHER" id="PTHR43668:SF2">
    <property type="entry name" value="ALLANTOINASE"/>
    <property type="match status" value="1"/>
</dbReference>
<name>A0A1Q2L038_9BACL</name>
<comment type="pathway">
    <text evidence="6">Pyrimidine metabolism; UMP biosynthesis via de novo pathway; (S)-dihydroorotate from bicarbonate: step 3/3.</text>
</comment>
<dbReference type="Gene3D" id="2.30.40.10">
    <property type="entry name" value="Urease, subunit C, domain 1"/>
    <property type="match status" value="1"/>
</dbReference>
<organism evidence="8 9">
    <name type="scientific">Planococcus lenghuensis</name>
    <dbReference type="NCBI Taxonomy" id="2213202"/>
    <lineage>
        <taxon>Bacteria</taxon>
        <taxon>Bacillati</taxon>
        <taxon>Bacillota</taxon>
        <taxon>Bacilli</taxon>
        <taxon>Bacillales</taxon>
        <taxon>Caryophanaceae</taxon>
        <taxon>Planococcus</taxon>
    </lineage>
</organism>
<gene>
    <name evidence="6" type="primary">pyrC</name>
    <name evidence="8" type="ORF">B0X71_12270</name>
</gene>
<dbReference type="GO" id="GO:0044205">
    <property type="term" value="P:'de novo' UMP biosynthetic process"/>
    <property type="evidence" value="ECO:0007669"/>
    <property type="project" value="UniProtKB-UniRule"/>
</dbReference>
<feature type="binding site" evidence="6">
    <location>
        <position position="300"/>
    </location>
    <ligand>
        <name>Zn(2+)</name>
        <dbReference type="ChEBI" id="CHEBI:29105"/>
        <label>1</label>
    </ligand>
</feature>
<feature type="binding site" evidence="6">
    <location>
        <position position="147"/>
    </location>
    <ligand>
        <name>Zn(2+)</name>
        <dbReference type="ChEBI" id="CHEBI:29105"/>
        <label>2</label>
    </ligand>
</feature>
<evidence type="ECO:0000256" key="3">
    <source>
        <dbReference type="ARBA" id="ARBA00022723"/>
    </source>
</evidence>
<dbReference type="EC" id="3.5.2.3" evidence="6"/>
<comment type="similarity">
    <text evidence="2 6">Belongs to the metallo-dependent hydrolases superfamily. DHOase family. Class I DHOase subfamily.</text>
</comment>
<dbReference type="GO" id="GO:0006145">
    <property type="term" value="P:purine nucleobase catabolic process"/>
    <property type="evidence" value="ECO:0007669"/>
    <property type="project" value="TreeGrafter"/>
</dbReference>
<evidence type="ECO:0000256" key="4">
    <source>
        <dbReference type="ARBA" id="ARBA00022801"/>
    </source>
</evidence>
<comment type="function">
    <text evidence="1 6">Catalyzes the reversible cyclization of carbamoyl aspartate to dihydroorotate.</text>
</comment>
<dbReference type="InterPro" id="IPR002195">
    <property type="entry name" value="Dihydroorotase_CS"/>
</dbReference>
<dbReference type="Pfam" id="PF12890">
    <property type="entry name" value="DHOase"/>
    <property type="match status" value="1"/>
</dbReference>
<evidence type="ECO:0000256" key="6">
    <source>
        <dbReference type="HAMAP-Rule" id="MF_00220"/>
    </source>
</evidence>
<feature type="binding site" evidence="6">
    <location>
        <begin position="318"/>
        <end position="319"/>
    </location>
    <ligand>
        <name>substrate</name>
    </ligand>
</feature>
<evidence type="ECO:0000313" key="9">
    <source>
        <dbReference type="Proteomes" id="UP000188184"/>
    </source>
</evidence>
<sequence length="426" mass="45792">MAILIKNAALVNGNITDIRITDGFIEEMGSALEPAGDQVIDGKGRTVVAGFVDVHVHLREPGGEHKETIRTGTEAAAKGGFTTICAMPNTRPVPDTKEHLEKINALIEENARIRVLPYASITIREAGKERTNLQELKTAGAFAFTDDGVGVQQAGMMFEAMQEAAALDMAVVAHCEDNTLIYGGVMHDGMRSQELGLPGIPSIAESVHIARDVLLAEATGAHYHVCHVSTKESVRVIRDAKRAGIRVTAEVTPHHLLMTEDDIPADDANYKMNPPLRSQADRQALIEGLEDGTIDFIATDHAPHTAEEKANGMQAAPFGITGFETAFPLLYSEFVQSGKWSLAQLVSWLTDKPAAVFGLAYGKLETGAAADLVLLDLSKTQAINPETFVSKGKNTPFAGKEATGWPVLTIFGGEIVFKEEEAWSAI</sequence>
<keyword evidence="5 6" id="KW-0665">Pyrimidine biosynthesis</keyword>
<dbReference type="PROSITE" id="PS00483">
    <property type="entry name" value="DIHYDROOROTASE_2"/>
    <property type="match status" value="1"/>
</dbReference>
<accession>A0A1Q2L038</accession>
<dbReference type="PANTHER" id="PTHR43668">
    <property type="entry name" value="ALLANTOINASE"/>
    <property type="match status" value="1"/>
</dbReference>
<dbReference type="SUPFAM" id="SSF51556">
    <property type="entry name" value="Metallo-dependent hydrolases"/>
    <property type="match status" value="1"/>
</dbReference>
<evidence type="ECO:0000313" key="8">
    <source>
        <dbReference type="EMBL" id="AQQ53783.1"/>
    </source>
</evidence>
<evidence type="ECO:0000259" key="7">
    <source>
        <dbReference type="Pfam" id="PF12890"/>
    </source>
</evidence>
<dbReference type="InterPro" id="IPR011059">
    <property type="entry name" value="Metal-dep_hydrolase_composite"/>
</dbReference>
<keyword evidence="3 6" id="KW-0479">Metal-binding</keyword>
<dbReference type="GO" id="GO:0008270">
    <property type="term" value="F:zinc ion binding"/>
    <property type="evidence" value="ECO:0007669"/>
    <property type="project" value="UniProtKB-UniRule"/>
</dbReference>
<dbReference type="GO" id="GO:0004151">
    <property type="term" value="F:dihydroorotase activity"/>
    <property type="evidence" value="ECO:0007669"/>
    <property type="project" value="UniProtKB-UniRule"/>
</dbReference>
<feature type="binding site" evidence="6">
    <location>
        <position position="55"/>
    </location>
    <ligand>
        <name>Zn(2+)</name>
        <dbReference type="ChEBI" id="CHEBI:29105"/>
        <label>1</label>
    </ligand>
</feature>
<feature type="binding site" evidence="6">
    <location>
        <position position="57"/>
    </location>
    <ligand>
        <name>Zn(2+)</name>
        <dbReference type="ChEBI" id="CHEBI:29105"/>
        <label>1</label>
    </ligand>
</feature>
<reference evidence="8 9" key="1">
    <citation type="submission" date="2017-02" db="EMBL/GenBank/DDBJ databases">
        <title>The complete genomic sequence of a novel cold adapted crude oil-degrading bacterium Planococcus qaidamina Y42.</title>
        <authorList>
            <person name="Yang R."/>
        </authorList>
    </citation>
    <scope>NUCLEOTIDE SEQUENCE [LARGE SCALE GENOMIC DNA]</scope>
    <source>
        <strain evidence="8 9">Y42</strain>
    </source>
</reference>
<dbReference type="InterPro" id="IPR032466">
    <property type="entry name" value="Metal_Hydrolase"/>
</dbReference>
<dbReference type="SUPFAM" id="SSF51338">
    <property type="entry name" value="Composite domain of metallo-dependent hydrolases"/>
    <property type="match status" value="1"/>
</dbReference>
<feature type="domain" description="Dihydroorotase catalytic" evidence="7">
    <location>
        <begin position="44"/>
        <end position="233"/>
    </location>
</feature>
<feature type="binding site" evidence="6">
    <location>
        <position position="273"/>
    </location>
    <ligand>
        <name>substrate</name>
    </ligand>
</feature>
<feature type="binding site" evidence="6">
    <location>
        <position position="304"/>
    </location>
    <ligand>
        <name>substrate</name>
    </ligand>
</feature>
<dbReference type="PROSITE" id="PS00482">
    <property type="entry name" value="DIHYDROOROTASE_1"/>
    <property type="match status" value="1"/>
</dbReference>
<comment type="catalytic activity">
    <reaction evidence="6">
        <text>(S)-dihydroorotate + H2O = N-carbamoyl-L-aspartate + H(+)</text>
        <dbReference type="Rhea" id="RHEA:24296"/>
        <dbReference type="ChEBI" id="CHEBI:15377"/>
        <dbReference type="ChEBI" id="CHEBI:15378"/>
        <dbReference type="ChEBI" id="CHEBI:30864"/>
        <dbReference type="ChEBI" id="CHEBI:32814"/>
        <dbReference type="EC" id="3.5.2.3"/>
    </reaction>
</comment>